<dbReference type="HAMAP" id="MF_00222">
    <property type="entry name" value="Shikimate_DH_AroE"/>
    <property type="match status" value="1"/>
</dbReference>
<evidence type="ECO:0000256" key="6">
    <source>
        <dbReference type="ARBA" id="ARBA00023141"/>
    </source>
</evidence>
<dbReference type="GO" id="GO:0009423">
    <property type="term" value="P:chorismate biosynthetic process"/>
    <property type="evidence" value="ECO:0007669"/>
    <property type="project" value="UniProtKB-UniRule"/>
</dbReference>
<feature type="domain" description="Shikimate dehydrogenase substrate binding N-terminal" evidence="8">
    <location>
        <begin position="6"/>
        <end position="88"/>
    </location>
</feature>
<feature type="binding site" evidence="7">
    <location>
        <position position="208"/>
    </location>
    <ligand>
        <name>NADP(+)</name>
        <dbReference type="ChEBI" id="CHEBI:58349"/>
    </ligand>
</feature>
<dbReference type="EC" id="1.1.1.25" evidence="2 7"/>
<comment type="caution">
    <text evidence="9">The sequence shown here is derived from an EMBL/GenBank/DDBJ whole genome shotgun (WGS) entry which is preliminary data.</text>
</comment>
<comment type="pathway">
    <text evidence="1 7">Metabolic intermediate biosynthesis; chorismate biosynthesis; chorismate from D-erythrose 4-phosphate and phosphoenolpyruvate: step 4/7.</text>
</comment>
<dbReference type="InterPro" id="IPR022893">
    <property type="entry name" value="Shikimate_DH_fam"/>
</dbReference>
<dbReference type="GO" id="GO:0008652">
    <property type="term" value="P:amino acid biosynthetic process"/>
    <property type="evidence" value="ECO:0007669"/>
    <property type="project" value="UniProtKB-KW"/>
</dbReference>
<feature type="binding site" evidence="7">
    <location>
        <position position="86"/>
    </location>
    <ligand>
        <name>shikimate</name>
        <dbReference type="ChEBI" id="CHEBI:36208"/>
    </ligand>
</feature>
<feature type="binding site" evidence="7">
    <location>
        <position position="101"/>
    </location>
    <ligand>
        <name>shikimate</name>
        <dbReference type="ChEBI" id="CHEBI:36208"/>
    </ligand>
</feature>
<dbReference type="NCBIfam" id="TIGR00507">
    <property type="entry name" value="aroE"/>
    <property type="match status" value="1"/>
</dbReference>
<feature type="binding site" evidence="7">
    <location>
        <position position="77"/>
    </location>
    <ligand>
        <name>NADP(+)</name>
        <dbReference type="ChEBI" id="CHEBI:58349"/>
    </ligand>
</feature>
<keyword evidence="4 7" id="KW-0521">NADP</keyword>
<protein>
    <recommendedName>
        <fullName evidence="2 7">Shikimate dehydrogenase (NADP(+))</fullName>
        <shortName evidence="7">SDH</shortName>
        <ecNumber evidence="2 7">1.1.1.25</ecNumber>
    </recommendedName>
</protein>
<feature type="binding site" evidence="7">
    <location>
        <position position="231"/>
    </location>
    <ligand>
        <name>NADP(+)</name>
        <dbReference type="ChEBI" id="CHEBI:58349"/>
    </ligand>
</feature>
<dbReference type="EMBL" id="MAPZ01000011">
    <property type="protein sequence ID" value="OBY11593.1"/>
    <property type="molecule type" value="Genomic_DNA"/>
</dbReference>
<dbReference type="AlphaFoldDB" id="A0A174UM81"/>
<evidence type="ECO:0000256" key="2">
    <source>
        <dbReference type="ARBA" id="ARBA00012962"/>
    </source>
</evidence>
<dbReference type="Gene3D" id="3.40.50.10860">
    <property type="entry name" value="Leucine Dehydrogenase, chain A, domain 1"/>
    <property type="match status" value="1"/>
</dbReference>
<feature type="binding site" evidence="7">
    <location>
        <begin position="14"/>
        <end position="16"/>
    </location>
    <ligand>
        <name>shikimate</name>
        <dbReference type="ChEBI" id="CHEBI:36208"/>
    </ligand>
</feature>
<feature type="active site" description="Proton acceptor" evidence="7">
    <location>
        <position position="65"/>
    </location>
</feature>
<dbReference type="Gene3D" id="3.40.50.720">
    <property type="entry name" value="NAD(P)-binding Rossmann-like Domain"/>
    <property type="match status" value="1"/>
</dbReference>
<dbReference type="eggNOG" id="COG0169">
    <property type="taxonomic scope" value="Bacteria"/>
</dbReference>
<reference evidence="9 10" key="1">
    <citation type="submission" date="2016-06" db="EMBL/GenBank/DDBJ databases">
        <authorList>
            <person name="Kjaerup R.B."/>
            <person name="Dalgaard T.S."/>
            <person name="Juul-Madsen H.R."/>
        </authorList>
    </citation>
    <scope>NUCLEOTIDE SEQUENCE [LARGE SCALE GENOMIC DNA]</scope>
    <source>
        <strain evidence="9 10">373-A1</strain>
    </source>
</reference>
<dbReference type="RefSeq" id="WP_055184078.1">
    <property type="nucleotide sequence ID" value="NZ_CABHIH010000002.1"/>
</dbReference>
<dbReference type="CDD" id="cd01065">
    <property type="entry name" value="NAD_bind_Shikimate_DH"/>
    <property type="match status" value="1"/>
</dbReference>
<keyword evidence="5 7" id="KW-0560">Oxidoreductase</keyword>
<evidence type="ECO:0000313" key="9">
    <source>
        <dbReference type="EMBL" id="OBY11593.1"/>
    </source>
</evidence>
<evidence type="ECO:0000256" key="7">
    <source>
        <dbReference type="HAMAP-Rule" id="MF_00222"/>
    </source>
</evidence>
<dbReference type="InterPro" id="IPR011342">
    <property type="entry name" value="Shikimate_DH"/>
</dbReference>
<keyword evidence="6 7" id="KW-0057">Aromatic amino acid biosynthesis</keyword>
<dbReference type="PANTHER" id="PTHR21089">
    <property type="entry name" value="SHIKIMATE DEHYDROGENASE"/>
    <property type="match status" value="1"/>
</dbReference>
<comment type="catalytic activity">
    <reaction evidence="7">
        <text>shikimate + NADP(+) = 3-dehydroshikimate + NADPH + H(+)</text>
        <dbReference type="Rhea" id="RHEA:17737"/>
        <dbReference type="ChEBI" id="CHEBI:15378"/>
        <dbReference type="ChEBI" id="CHEBI:16630"/>
        <dbReference type="ChEBI" id="CHEBI:36208"/>
        <dbReference type="ChEBI" id="CHEBI:57783"/>
        <dbReference type="ChEBI" id="CHEBI:58349"/>
        <dbReference type="EC" id="1.1.1.25"/>
    </reaction>
</comment>
<comment type="caution">
    <text evidence="7">Lacks conserved residue(s) required for the propagation of feature annotation.</text>
</comment>
<proteinExistence type="inferred from homology"/>
<dbReference type="Proteomes" id="UP000092714">
    <property type="component" value="Unassembled WGS sequence"/>
</dbReference>
<organism evidence="9 10">
    <name type="scientific">Clostridium paraputrificum</name>
    <dbReference type="NCBI Taxonomy" id="29363"/>
    <lineage>
        <taxon>Bacteria</taxon>
        <taxon>Bacillati</taxon>
        <taxon>Bacillota</taxon>
        <taxon>Clostridia</taxon>
        <taxon>Eubacteriales</taxon>
        <taxon>Clostridiaceae</taxon>
        <taxon>Clostridium</taxon>
    </lineage>
</organism>
<dbReference type="OrthoDB" id="9792692at2"/>
<dbReference type="InterPro" id="IPR036291">
    <property type="entry name" value="NAD(P)-bd_dom_sf"/>
</dbReference>
<name>A0A174UM81_9CLOT</name>
<dbReference type="GO" id="GO:0004764">
    <property type="term" value="F:shikimate 3-dehydrogenase (NADP+) activity"/>
    <property type="evidence" value="ECO:0007669"/>
    <property type="project" value="UniProtKB-UniRule"/>
</dbReference>
<dbReference type="UniPathway" id="UPA00053">
    <property type="reaction ID" value="UER00087"/>
</dbReference>
<dbReference type="InterPro" id="IPR046346">
    <property type="entry name" value="Aminoacid_DH-like_N_sf"/>
</dbReference>
<dbReference type="PANTHER" id="PTHR21089:SF1">
    <property type="entry name" value="BIFUNCTIONAL 3-DEHYDROQUINATE DEHYDRATASE_SHIKIMATE DEHYDROGENASE, CHLOROPLASTIC"/>
    <property type="match status" value="1"/>
</dbReference>
<feature type="binding site" evidence="7">
    <location>
        <position position="210"/>
    </location>
    <ligand>
        <name>shikimate</name>
        <dbReference type="ChEBI" id="CHEBI:36208"/>
    </ligand>
</feature>
<dbReference type="GO" id="GO:0050661">
    <property type="term" value="F:NADP binding"/>
    <property type="evidence" value="ECO:0007669"/>
    <property type="project" value="InterPro"/>
</dbReference>
<dbReference type="GO" id="GO:0019632">
    <property type="term" value="P:shikimate metabolic process"/>
    <property type="evidence" value="ECO:0007669"/>
    <property type="project" value="InterPro"/>
</dbReference>
<gene>
    <name evidence="7" type="primary">aroE</name>
    <name evidence="9" type="ORF">CP373A1_04175</name>
</gene>
<feature type="binding site" evidence="7">
    <location>
        <position position="61"/>
    </location>
    <ligand>
        <name>shikimate</name>
        <dbReference type="ChEBI" id="CHEBI:36208"/>
    </ligand>
</feature>
<evidence type="ECO:0000256" key="3">
    <source>
        <dbReference type="ARBA" id="ARBA00022605"/>
    </source>
</evidence>
<keyword evidence="3 7" id="KW-0028">Amino-acid biosynthesis</keyword>
<comment type="similarity">
    <text evidence="7">Belongs to the shikimate dehydrogenase family.</text>
</comment>
<evidence type="ECO:0000313" key="10">
    <source>
        <dbReference type="Proteomes" id="UP000092714"/>
    </source>
</evidence>
<dbReference type="SUPFAM" id="SSF51735">
    <property type="entry name" value="NAD(P)-binding Rossmann-fold domains"/>
    <property type="match status" value="1"/>
</dbReference>
<evidence type="ECO:0000256" key="4">
    <source>
        <dbReference type="ARBA" id="ARBA00022857"/>
    </source>
</evidence>
<dbReference type="GO" id="GO:0009073">
    <property type="term" value="P:aromatic amino acid family biosynthetic process"/>
    <property type="evidence" value="ECO:0007669"/>
    <property type="project" value="UniProtKB-KW"/>
</dbReference>
<keyword evidence="10" id="KW-1185">Reference proteome</keyword>
<evidence type="ECO:0000256" key="5">
    <source>
        <dbReference type="ARBA" id="ARBA00023002"/>
    </source>
</evidence>
<evidence type="ECO:0000256" key="1">
    <source>
        <dbReference type="ARBA" id="ARBA00004871"/>
    </source>
</evidence>
<evidence type="ECO:0000259" key="8">
    <source>
        <dbReference type="Pfam" id="PF08501"/>
    </source>
</evidence>
<dbReference type="SUPFAM" id="SSF53223">
    <property type="entry name" value="Aminoacid dehydrogenase-like, N-terminal domain"/>
    <property type="match status" value="1"/>
</dbReference>
<comment type="subunit">
    <text evidence="7">Homodimer.</text>
</comment>
<sequence>MEFYGLLGEKLSHSLSPQIHNRIFDLIGIEGAYKLFPIPKDKVKKVGESIKIFGIRGMNVTIPYKKEIMDQLDFISDESRKIGAVNTISLENGKLYGYNTDYYGFGLMLDISKIEVKDKRAVVLGTGGAAKAVVTYLQDKGVKELFVVSRNKMKNNWSGEVNLIDYSDLQSLEGDLLINTTPVGMYPNVGKSPVGENVIKRFEAIVDLIYNPRETELLRLAKLNGKKSCDGLYMLVGQAVKAQEIWQDMNIDNKVTNIIYEELNGEFN</sequence>
<dbReference type="InterPro" id="IPR013708">
    <property type="entry name" value="Shikimate_DH-bd_N"/>
</dbReference>
<comment type="function">
    <text evidence="7">Involved in the biosynthesis of the chorismate, which leads to the biosynthesis of aromatic amino acids. Catalyzes the reversible NADPH linked reduction of 3-dehydroshikimate (DHSA) to yield shikimate (SA).</text>
</comment>
<dbReference type="GO" id="GO:0005829">
    <property type="term" value="C:cytosol"/>
    <property type="evidence" value="ECO:0007669"/>
    <property type="project" value="TreeGrafter"/>
</dbReference>
<dbReference type="Pfam" id="PF08501">
    <property type="entry name" value="Shikimate_dh_N"/>
    <property type="match status" value="1"/>
</dbReference>
<feature type="binding site" evidence="7">
    <location>
        <position position="238"/>
    </location>
    <ligand>
        <name>shikimate</name>
        <dbReference type="ChEBI" id="CHEBI:36208"/>
    </ligand>
</feature>
<accession>A0A174UM81</accession>